<gene>
    <name evidence="1" type="ORF">METZ01_LOCUS162433</name>
</gene>
<dbReference type="SUPFAM" id="SSF54593">
    <property type="entry name" value="Glyoxalase/Bleomycin resistance protein/Dihydroxybiphenyl dioxygenase"/>
    <property type="match status" value="1"/>
</dbReference>
<dbReference type="InterPro" id="IPR029068">
    <property type="entry name" value="Glyas_Bleomycin-R_OHBP_Dase"/>
</dbReference>
<organism evidence="1">
    <name type="scientific">marine metagenome</name>
    <dbReference type="NCBI Taxonomy" id="408172"/>
    <lineage>
        <taxon>unclassified sequences</taxon>
        <taxon>metagenomes</taxon>
        <taxon>ecological metagenomes</taxon>
    </lineage>
</organism>
<dbReference type="CDD" id="cd06980">
    <property type="entry name" value="cupin_bxe_c0505"/>
    <property type="match status" value="1"/>
</dbReference>
<dbReference type="InterPro" id="IPR014710">
    <property type="entry name" value="RmlC-like_jellyroll"/>
</dbReference>
<reference evidence="1" key="1">
    <citation type="submission" date="2018-05" db="EMBL/GenBank/DDBJ databases">
        <authorList>
            <person name="Lanie J.A."/>
            <person name="Ng W.-L."/>
            <person name="Kazmierczak K.M."/>
            <person name="Andrzejewski T.M."/>
            <person name="Davidsen T.M."/>
            <person name="Wayne K.J."/>
            <person name="Tettelin H."/>
            <person name="Glass J.I."/>
            <person name="Rusch D."/>
            <person name="Podicherti R."/>
            <person name="Tsui H.-C.T."/>
            <person name="Winkler M.E."/>
        </authorList>
    </citation>
    <scope>NUCLEOTIDE SEQUENCE</scope>
</reference>
<dbReference type="AlphaFoldDB" id="A0A382B7B2"/>
<dbReference type="EMBL" id="UINC01028497">
    <property type="protein sequence ID" value="SVB09579.1"/>
    <property type="molecule type" value="Genomic_DNA"/>
</dbReference>
<proteinExistence type="predicted"/>
<evidence type="ECO:0000313" key="1">
    <source>
        <dbReference type="EMBL" id="SVB09579.1"/>
    </source>
</evidence>
<protein>
    <recommendedName>
        <fullName evidence="2">Cupin 2 conserved barrel domain-containing protein</fullName>
    </recommendedName>
</protein>
<dbReference type="InterPro" id="IPR011051">
    <property type="entry name" value="RmlC_Cupin_sf"/>
</dbReference>
<dbReference type="Gene3D" id="2.60.120.10">
    <property type="entry name" value="Jelly Rolls"/>
    <property type="match status" value="2"/>
</dbReference>
<sequence length="319" mass="35343">MPANSENQIQASEVVLPCAELESTLAFFTENLGFQINAIFPADAPLVAVISGHGVRLRLERGGSGSPGKLRLLCRNPEEFAEGATELTAPNGTCIEIVEADPPLVLPPEQQSFVLNRYSNDASWEVGRAGMNYRDLIPNRQGGRFIASHIRIPEGGPVPDYVHFHKIRFQMIYCYKGWVRVVYDEQGPPFVMHSGDCVLQPPQIRHRVLESSAGLEVIEISCPAEHETWADPDLDLPTTEVRSNRDFGGQHFVLHQVVQAEWSPWRMEGFEFRDTGIGTATKGLAGVRVVRPLNGSKPLVCSHSGEFYFFFTLEGGVTL</sequence>
<evidence type="ECO:0008006" key="2">
    <source>
        <dbReference type="Google" id="ProtNLM"/>
    </source>
</evidence>
<name>A0A382B7B2_9ZZZZ</name>
<feature type="non-terminal residue" evidence="1">
    <location>
        <position position="319"/>
    </location>
</feature>
<dbReference type="SUPFAM" id="SSF51182">
    <property type="entry name" value="RmlC-like cupins"/>
    <property type="match status" value="1"/>
</dbReference>
<accession>A0A382B7B2</accession>